<sequence length="118" mass="13021">MDDYPVEGLLFIKDLGDKIKAMGDANRITKSLSMDPEHRRKTAFPFLGKATQANTAVGWLTTGKARIGATLIRADQFETGGWCNNNSRSNGGTLAGGIKRARKAREKCKHKALFRQVR</sequence>
<comment type="caution">
    <text evidence="1">The sequence shown here is derived from an EMBL/GenBank/DDBJ whole genome shotgun (WGS) entry which is preliminary data.</text>
</comment>
<organism evidence="1 2">
    <name type="scientific">Plakobranchus ocellatus</name>
    <dbReference type="NCBI Taxonomy" id="259542"/>
    <lineage>
        <taxon>Eukaryota</taxon>
        <taxon>Metazoa</taxon>
        <taxon>Spiralia</taxon>
        <taxon>Lophotrochozoa</taxon>
        <taxon>Mollusca</taxon>
        <taxon>Gastropoda</taxon>
        <taxon>Heterobranchia</taxon>
        <taxon>Euthyneura</taxon>
        <taxon>Panpulmonata</taxon>
        <taxon>Sacoglossa</taxon>
        <taxon>Placobranchoidea</taxon>
        <taxon>Plakobranchidae</taxon>
        <taxon>Plakobranchus</taxon>
    </lineage>
</organism>
<evidence type="ECO:0000313" key="2">
    <source>
        <dbReference type="Proteomes" id="UP000735302"/>
    </source>
</evidence>
<reference evidence="1 2" key="1">
    <citation type="journal article" date="2021" name="Elife">
        <title>Chloroplast acquisition without the gene transfer in kleptoplastic sea slugs, Plakobranchus ocellatus.</title>
        <authorList>
            <person name="Maeda T."/>
            <person name="Takahashi S."/>
            <person name="Yoshida T."/>
            <person name="Shimamura S."/>
            <person name="Takaki Y."/>
            <person name="Nagai Y."/>
            <person name="Toyoda A."/>
            <person name="Suzuki Y."/>
            <person name="Arimoto A."/>
            <person name="Ishii H."/>
            <person name="Satoh N."/>
            <person name="Nishiyama T."/>
            <person name="Hasebe M."/>
            <person name="Maruyama T."/>
            <person name="Minagawa J."/>
            <person name="Obokata J."/>
            <person name="Shigenobu S."/>
        </authorList>
    </citation>
    <scope>NUCLEOTIDE SEQUENCE [LARGE SCALE GENOMIC DNA]</scope>
</reference>
<proteinExistence type="predicted"/>
<accession>A0AAV3Y2H5</accession>
<dbReference type="AlphaFoldDB" id="A0AAV3Y2H5"/>
<dbReference type="EMBL" id="BLXT01000403">
    <property type="protein sequence ID" value="GFN76615.1"/>
    <property type="molecule type" value="Genomic_DNA"/>
</dbReference>
<gene>
    <name evidence="1" type="ORF">PoB_000312100</name>
</gene>
<dbReference type="Proteomes" id="UP000735302">
    <property type="component" value="Unassembled WGS sequence"/>
</dbReference>
<name>A0AAV3Y2H5_9GAST</name>
<keyword evidence="2" id="KW-1185">Reference proteome</keyword>
<evidence type="ECO:0000313" key="1">
    <source>
        <dbReference type="EMBL" id="GFN76615.1"/>
    </source>
</evidence>
<protein>
    <submittedName>
        <fullName evidence="1">Uncharacterized protein</fullName>
    </submittedName>
</protein>